<keyword evidence="3" id="KW-1185">Reference proteome</keyword>
<organism evidence="2 3">
    <name type="scientific">Colletotrichum scovillei</name>
    <dbReference type="NCBI Taxonomy" id="1209932"/>
    <lineage>
        <taxon>Eukaryota</taxon>
        <taxon>Fungi</taxon>
        <taxon>Dikarya</taxon>
        <taxon>Ascomycota</taxon>
        <taxon>Pezizomycotina</taxon>
        <taxon>Sordariomycetes</taxon>
        <taxon>Hypocreomycetidae</taxon>
        <taxon>Glomerellales</taxon>
        <taxon>Glomerellaceae</taxon>
        <taxon>Colletotrichum</taxon>
        <taxon>Colletotrichum acutatum species complex</taxon>
    </lineage>
</organism>
<protein>
    <submittedName>
        <fullName evidence="2">FAD binding domain-containing protein</fullName>
    </submittedName>
</protein>
<name>A0A9P7R0Q1_9PEZI</name>
<proteinExistence type="predicted"/>
<gene>
    <name evidence="2" type="ORF">JMJ77_010785</name>
</gene>
<comment type="caution">
    <text evidence="2">The sequence shown here is derived from an EMBL/GenBank/DDBJ whole genome shotgun (WGS) entry which is preliminary data.</text>
</comment>
<feature type="region of interest" description="Disordered" evidence="1">
    <location>
        <begin position="134"/>
        <end position="171"/>
    </location>
</feature>
<reference evidence="2" key="1">
    <citation type="submission" date="2021-05" db="EMBL/GenBank/DDBJ databases">
        <title>Comparative genomics of three Colletotrichum scovillei strains and genetic complementation revealed genes involved fungal growth and virulence on chili pepper.</title>
        <authorList>
            <person name="Hsieh D.-K."/>
            <person name="Chuang S.-C."/>
            <person name="Chen C.-Y."/>
            <person name="Chao Y.-T."/>
            <person name="Lu M.-Y.J."/>
            <person name="Lee M.-H."/>
            <person name="Shih M.-C."/>
        </authorList>
    </citation>
    <scope>NUCLEOTIDE SEQUENCE</scope>
    <source>
        <strain evidence="2">Coll-153</strain>
    </source>
</reference>
<evidence type="ECO:0000313" key="2">
    <source>
        <dbReference type="EMBL" id="KAG7047433.1"/>
    </source>
</evidence>
<sequence>MKSSFEALNEFMLVLKLRKRDNAKSKKAAVALHLPIIAADTRQSVKRAARVVELLDRLELGVVCAAVERGLEVDLVAVRLVEVRAAAGRQRLEGRDERVRDRSLARDEGGEVGAAVGTLSRHVLVMGFSSSESSRWLNSRSHDGGEEGGAPGRVHRVGDGVGSAGDVDGEA</sequence>
<evidence type="ECO:0000313" key="3">
    <source>
        <dbReference type="Proteomes" id="UP000699042"/>
    </source>
</evidence>
<dbReference type="EMBL" id="JAESDN010000007">
    <property type="protein sequence ID" value="KAG7047433.1"/>
    <property type="molecule type" value="Genomic_DNA"/>
</dbReference>
<evidence type="ECO:0000256" key="1">
    <source>
        <dbReference type="SAM" id="MobiDB-lite"/>
    </source>
</evidence>
<dbReference type="AlphaFoldDB" id="A0A9P7R0Q1"/>
<dbReference type="Proteomes" id="UP000699042">
    <property type="component" value="Unassembled WGS sequence"/>
</dbReference>
<accession>A0A9P7R0Q1</accession>